<evidence type="ECO:0000313" key="9">
    <source>
        <dbReference type="EMBL" id="KAL1306055.1"/>
    </source>
</evidence>
<feature type="compositionally biased region" description="Low complexity" evidence="6">
    <location>
        <begin position="391"/>
        <end position="403"/>
    </location>
</feature>
<evidence type="ECO:0000256" key="2">
    <source>
        <dbReference type="ARBA" id="ARBA00022723"/>
    </source>
</evidence>
<feature type="compositionally biased region" description="Low complexity" evidence="6">
    <location>
        <begin position="79"/>
        <end position="120"/>
    </location>
</feature>
<protein>
    <recommendedName>
        <fullName evidence="11">Zf-C3HC-domain-containing protein</fullName>
    </recommendedName>
</protein>
<name>A0ABR3PJX7_9PEZI</name>
<feature type="region of interest" description="Disordered" evidence="6">
    <location>
        <begin position="515"/>
        <end position="556"/>
    </location>
</feature>
<feature type="region of interest" description="Disordered" evidence="6">
    <location>
        <begin position="1"/>
        <end position="134"/>
    </location>
</feature>
<keyword evidence="10" id="KW-1185">Reference proteome</keyword>
<evidence type="ECO:0000256" key="3">
    <source>
        <dbReference type="ARBA" id="ARBA00022771"/>
    </source>
</evidence>
<dbReference type="Pfam" id="PF07967">
    <property type="entry name" value="zf-C3HC"/>
    <property type="match status" value="1"/>
</dbReference>
<dbReference type="EMBL" id="JBFMKM010000005">
    <property type="protein sequence ID" value="KAL1306055.1"/>
    <property type="molecule type" value="Genomic_DNA"/>
</dbReference>
<keyword evidence="4" id="KW-0862">Zinc</keyword>
<feature type="compositionally biased region" description="Low complexity" evidence="6">
    <location>
        <begin position="33"/>
        <end position="42"/>
    </location>
</feature>
<evidence type="ECO:0000259" key="8">
    <source>
        <dbReference type="Pfam" id="PF08600"/>
    </source>
</evidence>
<dbReference type="InterPro" id="IPR012935">
    <property type="entry name" value="NuBaID_N"/>
</dbReference>
<dbReference type="PANTHER" id="PTHR15835:SF6">
    <property type="entry name" value="ZINC FINGER C3HC-TYPE PROTEIN 1"/>
    <property type="match status" value="1"/>
</dbReference>
<feature type="region of interest" description="Disordered" evidence="6">
    <location>
        <begin position="570"/>
        <end position="608"/>
    </location>
</feature>
<keyword evidence="2" id="KW-0479">Metal-binding</keyword>
<feature type="compositionally biased region" description="Basic and acidic residues" evidence="6">
    <location>
        <begin position="543"/>
        <end position="556"/>
    </location>
</feature>
<feature type="compositionally biased region" description="Acidic residues" evidence="6">
    <location>
        <begin position="212"/>
        <end position="226"/>
    </location>
</feature>
<evidence type="ECO:0000256" key="6">
    <source>
        <dbReference type="SAM" id="MobiDB-lite"/>
    </source>
</evidence>
<dbReference type="Pfam" id="PF08600">
    <property type="entry name" value="NuBaID_C"/>
    <property type="match status" value="1"/>
</dbReference>
<feature type="region of interest" description="Disordered" evidence="6">
    <location>
        <begin position="320"/>
        <end position="341"/>
    </location>
</feature>
<dbReference type="Proteomes" id="UP001562354">
    <property type="component" value="Unassembled WGS sequence"/>
</dbReference>
<dbReference type="PANTHER" id="PTHR15835">
    <property type="entry name" value="NUCLEAR-INTERACTING PARTNER OF ALK"/>
    <property type="match status" value="1"/>
</dbReference>
<proteinExistence type="predicted"/>
<feature type="compositionally biased region" description="Pro residues" evidence="6">
    <location>
        <begin position="320"/>
        <end position="330"/>
    </location>
</feature>
<dbReference type="GeneID" id="95977881"/>
<evidence type="ECO:0000313" key="10">
    <source>
        <dbReference type="Proteomes" id="UP001562354"/>
    </source>
</evidence>
<accession>A0ABR3PJX7</accession>
<feature type="domain" description="C3HC-type" evidence="7">
    <location>
        <begin position="137"/>
        <end position="295"/>
    </location>
</feature>
<evidence type="ECO:0000256" key="5">
    <source>
        <dbReference type="ARBA" id="ARBA00023242"/>
    </source>
</evidence>
<feature type="compositionally biased region" description="Low complexity" evidence="6">
    <location>
        <begin position="574"/>
        <end position="600"/>
    </location>
</feature>
<keyword evidence="5" id="KW-0539">Nucleus</keyword>
<feature type="domain" description="NuBaID C-terminal" evidence="8">
    <location>
        <begin position="348"/>
        <end position="461"/>
    </location>
</feature>
<feature type="region of interest" description="Disordered" evidence="6">
    <location>
        <begin position="199"/>
        <end position="226"/>
    </location>
</feature>
<evidence type="ECO:0000256" key="4">
    <source>
        <dbReference type="ARBA" id="ARBA00022833"/>
    </source>
</evidence>
<comment type="caution">
    <text evidence="9">The sequence shown here is derived from an EMBL/GenBank/DDBJ whole genome shotgun (WGS) entry which is preliminary data.</text>
</comment>
<dbReference type="InterPro" id="IPR013909">
    <property type="entry name" value="NuBaID_C"/>
</dbReference>
<organism evidence="9 10">
    <name type="scientific">Neodothiora populina</name>
    <dbReference type="NCBI Taxonomy" id="2781224"/>
    <lineage>
        <taxon>Eukaryota</taxon>
        <taxon>Fungi</taxon>
        <taxon>Dikarya</taxon>
        <taxon>Ascomycota</taxon>
        <taxon>Pezizomycotina</taxon>
        <taxon>Dothideomycetes</taxon>
        <taxon>Dothideomycetidae</taxon>
        <taxon>Dothideales</taxon>
        <taxon>Dothioraceae</taxon>
        <taxon>Neodothiora</taxon>
    </lineage>
</organism>
<evidence type="ECO:0000259" key="7">
    <source>
        <dbReference type="Pfam" id="PF07967"/>
    </source>
</evidence>
<evidence type="ECO:0008006" key="11">
    <source>
        <dbReference type="Google" id="ProtNLM"/>
    </source>
</evidence>
<gene>
    <name evidence="9" type="ORF">AAFC00_004181</name>
</gene>
<dbReference type="RefSeq" id="XP_069202328.1">
    <property type="nucleotide sequence ID" value="XM_069343777.1"/>
</dbReference>
<sequence length="608" mass="66365">MPEALATTKRKFHRLLDSRFGSSQAPSPPPPSATTNPSASSNVNESRITVAGAAAEPAAKRIRSGEASLRSTLTDRNTSRTSLSSVRSFSTREQPNKTTTATTAASARTGVRPASVSAYPPSAPPPRPAREPPNFAPWSHDLFLSRLRTFSRVTLWHPKPEAVGEVEWAKRGWSCVDTNTVSCKGGCGQRVLVDVDPEPRRRRRSRVGNGDGLEEEDGSEDEDGIDDDAAENLERALVERYKDLIIDGHAEGCLWRQAGCKPDIYRLPIVKTSVWQPELRERYNVLLKISSSLQIVHIKPEELQPSPEKLLADLPVTLLSPPPTNGPPSTPQQHITQPAASEPARARALVVAMCGWHGVIDCGTELLCCDACFQRVGLWMYQPNYNKTKTASSSPVIGSSSAATTNHEKQNGSDSTAAAAAAADDDEDEEDEKEDRTLDLLDLHREHCPWRNATTQSATGDYAGFPAWKILHTILARYADEHRRRSRNRLFPAIQQHQQPSRASSELVEHNAIAGNNDEVSRERQGGEIATEEDFGTELMPELTREETERLDKERTSKLRRLKSVFGFNRVKNSSASAPASGAGSSGAGRPSSSSSGPAAVRPQSTLL</sequence>
<comment type="subcellular location">
    <subcellularLocation>
        <location evidence="1">Nucleus</location>
    </subcellularLocation>
</comment>
<feature type="compositionally biased region" description="Acidic residues" evidence="6">
    <location>
        <begin position="423"/>
        <end position="433"/>
    </location>
</feature>
<reference evidence="9 10" key="1">
    <citation type="submission" date="2024-07" db="EMBL/GenBank/DDBJ databases">
        <title>Draft sequence of the Neodothiora populina.</title>
        <authorList>
            <person name="Drown D.D."/>
            <person name="Schuette U.S."/>
            <person name="Buechlein A.B."/>
            <person name="Rusch D.R."/>
            <person name="Winton L.W."/>
            <person name="Adams G.A."/>
        </authorList>
    </citation>
    <scope>NUCLEOTIDE SEQUENCE [LARGE SCALE GENOMIC DNA]</scope>
    <source>
        <strain evidence="9 10">CPC 39397</strain>
    </source>
</reference>
<feature type="region of interest" description="Disordered" evidence="6">
    <location>
        <begin position="389"/>
        <end position="436"/>
    </location>
</feature>
<keyword evidence="3" id="KW-0863">Zinc-finger</keyword>
<evidence type="ECO:0000256" key="1">
    <source>
        <dbReference type="ARBA" id="ARBA00004123"/>
    </source>
</evidence>